<keyword evidence="5 6" id="KW-0472">Membrane</keyword>
<evidence type="ECO:0000256" key="3">
    <source>
        <dbReference type="ARBA" id="ARBA00022692"/>
    </source>
</evidence>
<evidence type="ECO:0000256" key="4">
    <source>
        <dbReference type="ARBA" id="ARBA00022989"/>
    </source>
</evidence>
<dbReference type="OrthoDB" id="5620at2759"/>
<dbReference type="GO" id="GO:0031966">
    <property type="term" value="C:mitochondrial membrane"/>
    <property type="evidence" value="ECO:0007669"/>
    <property type="project" value="TreeGrafter"/>
</dbReference>
<dbReference type="InterPro" id="IPR044890">
    <property type="entry name" value="TMEM14_sf"/>
</dbReference>
<evidence type="ECO:0000256" key="1">
    <source>
        <dbReference type="ARBA" id="ARBA00004370"/>
    </source>
</evidence>
<evidence type="ECO:0000256" key="5">
    <source>
        <dbReference type="ARBA" id="ARBA00023136"/>
    </source>
</evidence>
<comment type="caution">
    <text evidence="7">The sequence shown here is derived from an EMBL/GenBank/DDBJ whole genome shotgun (WGS) entry which is preliminary data.</text>
</comment>
<proteinExistence type="inferred from homology"/>
<keyword evidence="8" id="KW-1185">Reference proteome</keyword>
<dbReference type="Pfam" id="PF03647">
    <property type="entry name" value="Tmemb_14"/>
    <property type="match status" value="1"/>
</dbReference>
<dbReference type="InterPro" id="IPR005349">
    <property type="entry name" value="TMEM14"/>
</dbReference>
<evidence type="ECO:0000313" key="8">
    <source>
        <dbReference type="Proteomes" id="UP000186922"/>
    </source>
</evidence>
<feature type="transmembrane region" description="Helical" evidence="6">
    <location>
        <begin position="53"/>
        <end position="71"/>
    </location>
</feature>
<name>A0A1D1VM68_RAMVA</name>
<dbReference type="PANTHER" id="PTHR12668:SF43">
    <property type="entry name" value="TRANSMEMBRANE PROTEIN 14 HOMOLOG"/>
    <property type="match status" value="1"/>
</dbReference>
<keyword evidence="3 6" id="KW-0812">Transmembrane</keyword>
<dbReference type="EMBL" id="BDGG01000008">
    <property type="protein sequence ID" value="GAV02687.1"/>
    <property type="molecule type" value="Genomic_DNA"/>
</dbReference>
<dbReference type="PANTHER" id="PTHR12668">
    <property type="entry name" value="TRANSMEMBRANE PROTEIN 14, 15"/>
    <property type="match status" value="1"/>
</dbReference>
<feature type="transmembrane region" description="Helical" evidence="6">
    <location>
        <begin position="29"/>
        <end position="46"/>
    </location>
</feature>
<reference evidence="7 8" key="1">
    <citation type="journal article" date="2016" name="Nat. Commun.">
        <title>Extremotolerant tardigrade genome and improved radiotolerance of human cultured cells by tardigrade-unique protein.</title>
        <authorList>
            <person name="Hashimoto T."/>
            <person name="Horikawa D.D."/>
            <person name="Saito Y."/>
            <person name="Kuwahara H."/>
            <person name="Kozuka-Hata H."/>
            <person name="Shin-I T."/>
            <person name="Minakuchi Y."/>
            <person name="Ohishi K."/>
            <person name="Motoyama A."/>
            <person name="Aizu T."/>
            <person name="Enomoto A."/>
            <person name="Kondo K."/>
            <person name="Tanaka S."/>
            <person name="Hara Y."/>
            <person name="Koshikawa S."/>
            <person name="Sagara H."/>
            <person name="Miura T."/>
            <person name="Yokobori S."/>
            <person name="Miyagawa K."/>
            <person name="Suzuki Y."/>
            <person name="Kubo T."/>
            <person name="Oyama M."/>
            <person name="Kohara Y."/>
            <person name="Fujiyama A."/>
            <person name="Arakawa K."/>
            <person name="Katayama T."/>
            <person name="Toyoda A."/>
            <person name="Kunieda T."/>
        </authorList>
    </citation>
    <scope>NUCLEOTIDE SEQUENCE [LARGE SCALE GENOMIC DNA]</scope>
    <source>
        <strain evidence="7 8">YOKOZUNA-1</strain>
    </source>
</reference>
<evidence type="ECO:0000256" key="6">
    <source>
        <dbReference type="SAM" id="Phobius"/>
    </source>
</evidence>
<accession>A0A1D1VM68</accession>
<dbReference type="Gene3D" id="1.10.10.1740">
    <property type="entry name" value="Transmembrane protein 14-like"/>
    <property type="match status" value="1"/>
</dbReference>
<protein>
    <recommendedName>
        <fullName evidence="9">Transmembrane protein 14C</fullName>
    </recommendedName>
</protein>
<comment type="similarity">
    <text evidence="2">Belongs to the TMEM14 family.</text>
</comment>
<evidence type="ECO:0000256" key="2">
    <source>
        <dbReference type="ARBA" id="ARBA00007590"/>
    </source>
</evidence>
<evidence type="ECO:0000313" key="7">
    <source>
        <dbReference type="EMBL" id="GAV02687.1"/>
    </source>
</evidence>
<dbReference type="Proteomes" id="UP000186922">
    <property type="component" value="Unassembled WGS sequence"/>
</dbReference>
<sequence>MDILGFIFAAVVGFGGIFGYIRKKSHVSLAMGLIFSFLLAYGAYLVTLNAANTLLSTIVTGVIAAVFGKRYAVGWKFMPSGAMLLATLPMFAKYAYKLIV</sequence>
<organism evidence="7 8">
    <name type="scientific">Ramazzottius varieornatus</name>
    <name type="common">Water bear</name>
    <name type="synonym">Tardigrade</name>
    <dbReference type="NCBI Taxonomy" id="947166"/>
    <lineage>
        <taxon>Eukaryota</taxon>
        <taxon>Metazoa</taxon>
        <taxon>Ecdysozoa</taxon>
        <taxon>Tardigrada</taxon>
        <taxon>Eutardigrada</taxon>
        <taxon>Parachela</taxon>
        <taxon>Hypsibioidea</taxon>
        <taxon>Ramazzottiidae</taxon>
        <taxon>Ramazzottius</taxon>
    </lineage>
</organism>
<gene>
    <name evidence="7" type="primary">RvY_13222</name>
    <name evidence="7" type="synonym">RvY_13222.2</name>
    <name evidence="7" type="ORF">RvY_13222-2</name>
</gene>
<evidence type="ECO:0008006" key="9">
    <source>
        <dbReference type="Google" id="ProtNLM"/>
    </source>
</evidence>
<dbReference type="GO" id="GO:0070453">
    <property type="term" value="P:regulation of heme biosynthetic process"/>
    <property type="evidence" value="ECO:0007669"/>
    <property type="project" value="TreeGrafter"/>
</dbReference>
<keyword evidence="4 6" id="KW-1133">Transmembrane helix</keyword>
<comment type="subcellular location">
    <subcellularLocation>
        <location evidence="1">Membrane</location>
    </subcellularLocation>
</comment>
<dbReference type="AlphaFoldDB" id="A0A1D1VM68"/>